<evidence type="ECO:0000313" key="2">
    <source>
        <dbReference type="Proteomes" id="UP001428817"/>
    </source>
</evidence>
<dbReference type="PANTHER" id="PTHR42877:SF4">
    <property type="entry name" value="FAD_NAD(P)-BINDING DOMAIN-CONTAINING PROTEIN-RELATED"/>
    <property type="match status" value="1"/>
</dbReference>
<sequence length="480" mass="53503">MDISTKVVIIGAGFGGLCMAAALKRTGHDDFVVLEKGHDVGGIWRDNIYPGCGCDVPSHLYSFSFEKYRSARSRYPAQPEILNYLTGVADKYRLRQHLRTGAEVASAEYDQTARRWTVRTEAGDTFTADVVVCAVGQLHRPKLPDITGRADFTGAAFHTARWNPDQDLTGRDVALIGTGSSAAQLLPHVARQARRVRVYQRTPNWVLPKPRPEFGPLTRAVFRRTPGIQSAYRALVYLAADLALTPVITKGWSFLPAKWAARWHLRRQVPDPALRARLTPDYPIGCKRIVVDSDFYPAVTRENVELVTDPISRITRDGIEVAGGRHDRADVIVYATGFRTTEFLAPMTVRGRDGAVLQDSWQAGAEAYLGIAVEGFPNFFLVHGPNTILGHNSNIFMIECQVHFIMNCLRLLPGAVEVRAEAMRDYRDWLDTAIGRTVWPAGCLSWYKTESGRVTNPWPASTLHYRKLVRRDPAAAFSVT</sequence>
<protein>
    <submittedName>
        <fullName evidence="1">NAD(P)/FAD-dependent oxidoreductase</fullName>
    </submittedName>
</protein>
<dbReference type="InterPro" id="IPR051209">
    <property type="entry name" value="FAD-bind_Monooxygenase_sf"/>
</dbReference>
<proteinExistence type="predicted"/>
<comment type="caution">
    <text evidence="1">The sequence shown here is derived from an EMBL/GenBank/DDBJ whole genome shotgun (WGS) entry which is preliminary data.</text>
</comment>
<reference evidence="2" key="1">
    <citation type="journal article" date="2019" name="Int. J. Syst. Evol. Microbiol.">
        <title>The Global Catalogue of Microorganisms (GCM) 10K type strain sequencing project: providing services to taxonomists for standard genome sequencing and annotation.</title>
        <authorList>
            <consortium name="The Broad Institute Genomics Platform"/>
            <consortium name="The Broad Institute Genome Sequencing Center for Infectious Disease"/>
            <person name="Wu L."/>
            <person name="Ma J."/>
        </authorList>
    </citation>
    <scope>NUCLEOTIDE SEQUENCE [LARGE SCALE GENOMIC DNA]</scope>
    <source>
        <strain evidence="2">JCM 18303</strain>
    </source>
</reference>
<dbReference type="PANTHER" id="PTHR42877">
    <property type="entry name" value="L-ORNITHINE N(5)-MONOOXYGENASE-RELATED"/>
    <property type="match status" value="1"/>
</dbReference>
<dbReference type="EMBL" id="BAABJP010000064">
    <property type="protein sequence ID" value="GAA5175221.1"/>
    <property type="molecule type" value="Genomic_DNA"/>
</dbReference>
<accession>A0ABP9RCP6</accession>
<name>A0ABP9RCP6_9PSEU</name>
<dbReference type="SUPFAM" id="SSF51905">
    <property type="entry name" value="FAD/NAD(P)-binding domain"/>
    <property type="match status" value="1"/>
</dbReference>
<keyword evidence="2" id="KW-1185">Reference proteome</keyword>
<evidence type="ECO:0000313" key="1">
    <source>
        <dbReference type="EMBL" id="GAA5175221.1"/>
    </source>
</evidence>
<dbReference type="Pfam" id="PF13738">
    <property type="entry name" value="Pyr_redox_3"/>
    <property type="match status" value="1"/>
</dbReference>
<dbReference type="Proteomes" id="UP001428817">
    <property type="component" value="Unassembled WGS sequence"/>
</dbReference>
<gene>
    <name evidence="1" type="ORF">GCM10023321_80860</name>
</gene>
<organism evidence="1 2">
    <name type="scientific">Pseudonocardia eucalypti</name>
    <dbReference type="NCBI Taxonomy" id="648755"/>
    <lineage>
        <taxon>Bacteria</taxon>
        <taxon>Bacillati</taxon>
        <taxon>Actinomycetota</taxon>
        <taxon>Actinomycetes</taxon>
        <taxon>Pseudonocardiales</taxon>
        <taxon>Pseudonocardiaceae</taxon>
        <taxon>Pseudonocardia</taxon>
    </lineage>
</organism>
<dbReference type="InterPro" id="IPR036188">
    <property type="entry name" value="FAD/NAD-bd_sf"/>
</dbReference>
<dbReference type="Gene3D" id="3.50.50.60">
    <property type="entry name" value="FAD/NAD(P)-binding domain"/>
    <property type="match status" value="2"/>
</dbReference>
<dbReference type="RefSeq" id="WP_221498435.1">
    <property type="nucleotide sequence ID" value="NZ_BAABJP010000064.1"/>
</dbReference>